<dbReference type="InterPro" id="IPR028082">
    <property type="entry name" value="Peripla_BP_I"/>
</dbReference>
<dbReference type="RefSeq" id="WP_223929058.1">
    <property type="nucleotide sequence ID" value="NZ_BPTU01000001.1"/>
</dbReference>
<feature type="region of interest" description="Disordered" evidence="1">
    <location>
        <begin position="83"/>
        <end position="120"/>
    </location>
</feature>
<feature type="domain" description="LysM" evidence="3">
    <location>
        <begin position="30"/>
        <end position="76"/>
    </location>
</feature>
<dbReference type="Proteomes" id="UP000825483">
    <property type="component" value="Unassembled WGS sequence"/>
</dbReference>
<dbReference type="AlphaFoldDB" id="A0A9R1CA58"/>
<comment type="caution">
    <text evidence="4">The sequence shown here is derived from an EMBL/GenBank/DDBJ whole genome shotgun (WGS) entry which is preliminary data.</text>
</comment>
<gene>
    <name evidence="4" type="ORF">PRLR5076_17120</name>
</gene>
<protein>
    <recommendedName>
        <fullName evidence="3">LysM domain-containing protein</fullName>
    </recommendedName>
</protein>
<dbReference type="InterPro" id="IPR018392">
    <property type="entry name" value="LysM"/>
</dbReference>
<reference evidence="4" key="1">
    <citation type="journal article" date="2022" name="Int. J. Syst. Evol. Microbiol.">
        <title>Prevotella lacticifex sp. nov., isolated from the rumen of cows.</title>
        <authorList>
            <person name="Shinkai T."/>
            <person name="Ikeyama N."/>
            <person name="Kumagai M."/>
            <person name="Ohmori H."/>
            <person name="Sakamoto M."/>
            <person name="Ohkuma M."/>
            <person name="Mitsumori M."/>
        </authorList>
    </citation>
    <scope>NUCLEOTIDE SEQUENCE</scope>
    <source>
        <strain evidence="4">R5076</strain>
    </source>
</reference>
<proteinExistence type="predicted"/>
<keyword evidence="5" id="KW-1185">Reference proteome</keyword>
<dbReference type="Pfam" id="PF01476">
    <property type="entry name" value="LysM"/>
    <property type="match status" value="1"/>
</dbReference>
<feature type="signal peptide" evidence="2">
    <location>
        <begin position="1"/>
        <end position="22"/>
    </location>
</feature>
<dbReference type="SMART" id="SM00257">
    <property type="entry name" value="LysM"/>
    <property type="match status" value="1"/>
</dbReference>
<keyword evidence="2" id="KW-0732">Signal</keyword>
<dbReference type="SUPFAM" id="SSF54106">
    <property type="entry name" value="LysM domain"/>
    <property type="match status" value="1"/>
</dbReference>
<dbReference type="CDD" id="cd00118">
    <property type="entry name" value="LysM"/>
    <property type="match status" value="1"/>
</dbReference>
<evidence type="ECO:0000259" key="3">
    <source>
        <dbReference type="PROSITE" id="PS51782"/>
    </source>
</evidence>
<dbReference type="SUPFAM" id="SSF53822">
    <property type="entry name" value="Periplasmic binding protein-like I"/>
    <property type="match status" value="1"/>
</dbReference>
<dbReference type="PROSITE" id="PS51782">
    <property type="entry name" value="LYSM"/>
    <property type="match status" value="1"/>
</dbReference>
<evidence type="ECO:0000256" key="1">
    <source>
        <dbReference type="SAM" id="MobiDB-lite"/>
    </source>
</evidence>
<feature type="chain" id="PRO_5040301179" description="LysM domain-containing protein" evidence="2">
    <location>
        <begin position="23"/>
        <end position="479"/>
    </location>
</feature>
<name>A0A9R1CA58_9BACT</name>
<evidence type="ECO:0000313" key="5">
    <source>
        <dbReference type="Proteomes" id="UP000825483"/>
    </source>
</evidence>
<dbReference type="EMBL" id="BPUB01000002">
    <property type="protein sequence ID" value="GJG58861.1"/>
    <property type="molecule type" value="Genomic_DNA"/>
</dbReference>
<feature type="compositionally biased region" description="Low complexity" evidence="1">
    <location>
        <begin position="95"/>
        <end position="113"/>
    </location>
</feature>
<dbReference type="Gene3D" id="3.40.50.2300">
    <property type="match status" value="1"/>
</dbReference>
<organism evidence="4 5">
    <name type="scientific">Prevotella lacticifex</name>
    <dbReference type="NCBI Taxonomy" id="2854755"/>
    <lineage>
        <taxon>Bacteria</taxon>
        <taxon>Pseudomonadati</taxon>
        <taxon>Bacteroidota</taxon>
        <taxon>Bacteroidia</taxon>
        <taxon>Bacteroidales</taxon>
        <taxon>Prevotellaceae</taxon>
        <taxon>Prevotella</taxon>
    </lineage>
</organism>
<evidence type="ECO:0000256" key="2">
    <source>
        <dbReference type="SAM" id="SignalP"/>
    </source>
</evidence>
<dbReference type="GeneID" id="72467099"/>
<dbReference type="InterPro" id="IPR036779">
    <property type="entry name" value="LysM_dom_sf"/>
</dbReference>
<accession>A0A9R1CA58</accession>
<sequence>MRHIIHIALAALLIATSLESSAQGTTQWRDIHKVKRHETVFGIARNYNITIDELLNANPEMREKGYELKKGAVIFIPYSKDDAQSSTATGKTLPAKTTAATDKSSARSAAKTAPQSAAKPAAHRLSTIRIGIMLPFLDHSSEGTRMVEYYRGVRAALDSLSKEGIKTEINLWNINKDSVVTSVLAHNPAIAKQNIIFGPLYTSQVRPLADFCRKNAIKLVMPFSVSADDVTTNPYVYQIYQDDAALSGRSIGAFIERFAQGYRPIFVNTNTPSDGKYAFTKALREVLEGKGIKPEITNLNTPLGDFAKHFSSTTANVIVLNSGAYKPLERLCAKLDSLKKEYPSLRISTYGYNEWFIYQPNLESYFFKYNVHIPTTYYFSRTSDRVENFEHEYKARYGQGMNPDCLPRMALLGFDHTMFFVRGISKYGTDFNGIAKQDTGYKPMQSRLIFKREGKGGYQNSIFQIIRFKTDGTMDSLTY</sequence>
<evidence type="ECO:0000313" key="4">
    <source>
        <dbReference type="EMBL" id="GJG58861.1"/>
    </source>
</evidence>
<dbReference type="Gene3D" id="3.10.350.10">
    <property type="entry name" value="LysM domain"/>
    <property type="match status" value="1"/>
</dbReference>